<dbReference type="HOGENOM" id="CLU_2091766_0_0_5"/>
<sequence length="116" mass="12107">MEEVSRPQGMKHATAAAVPQDGGAGAAGGGRAGGRGPCEETPWLGFWHLFLPQTPASGQNSSTLPARVRERRPPQTTERSCGDTTLGELFKEARAFLLGKTPLIGAAVTVGVLLLQ</sequence>
<proteinExistence type="predicted"/>
<feature type="compositionally biased region" description="Polar residues" evidence="1">
    <location>
        <begin position="54"/>
        <end position="64"/>
    </location>
</feature>
<evidence type="ECO:0000313" key="3">
    <source>
        <dbReference type="Proteomes" id="UP000005667"/>
    </source>
</evidence>
<evidence type="ECO:0000313" key="2">
    <source>
        <dbReference type="EMBL" id="CBS85451.1"/>
    </source>
</evidence>
<feature type="compositionally biased region" description="Gly residues" evidence="1">
    <location>
        <begin position="22"/>
        <end position="36"/>
    </location>
</feature>
<protein>
    <submittedName>
        <fullName evidence="2">Uncharacterized protein</fullName>
    </submittedName>
</protein>
<accession>G7Z244</accession>
<name>G7Z244_AZOL4</name>
<evidence type="ECO:0000256" key="1">
    <source>
        <dbReference type="SAM" id="MobiDB-lite"/>
    </source>
</evidence>
<keyword evidence="3" id="KW-1185">Reference proteome</keyword>
<reference evidence="3" key="1">
    <citation type="journal article" date="2011" name="PLoS Genet.">
        <title>Azospirillum genomes reveal transition of bacteria from aquatic to terrestrial environments.</title>
        <authorList>
            <person name="Wisniewski-Dye F."/>
            <person name="Borziak K."/>
            <person name="Khalsa-Moyers G."/>
            <person name="Alexandre G."/>
            <person name="Sukharnikov L.O."/>
            <person name="Wuichet K."/>
            <person name="Hurst G.B."/>
            <person name="McDonald W.H."/>
            <person name="Robertson J.S."/>
            <person name="Barbe V."/>
            <person name="Calteau A."/>
            <person name="Rouy Z."/>
            <person name="Mangenot S."/>
            <person name="Prigent-Combaret C."/>
            <person name="Normand P."/>
            <person name="Boyer M."/>
            <person name="Siguier P."/>
            <person name="Dessaux Y."/>
            <person name="Elmerich C."/>
            <person name="Condemine G."/>
            <person name="Krishnen G."/>
            <person name="Kennedy I."/>
            <person name="Paterson A.H."/>
            <person name="Gonzalez V."/>
            <person name="Mavingui P."/>
            <person name="Zhulin I.B."/>
        </authorList>
    </citation>
    <scope>NUCLEOTIDE SEQUENCE [LARGE SCALE GENOMIC DNA]</scope>
    <source>
        <strain evidence="3">4B</strain>
    </source>
</reference>
<organism evidence="2 3">
    <name type="scientific">Azospirillum lipoferum (strain 4B)</name>
    <dbReference type="NCBI Taxonomy" id="862719"/>
    <lineage>
        <taxon>Bacteria</taxon>
        <taxon>Pseudomonadati</taxon>
        <taxon>Pseudomonadota</taxon>
        <taxon>Alphaproteobacteria</taxon>
        <taxon>Rhodospirillales</taxon>
        <taxon>Azospirillaceae</taxon>
        <taxon>Azospirillum</taxon>
    </lineage>
</organism>
<feature type="region of interest" description="Disordered" evidence="1">
    <location>
        <begin position="54"/>
        <end position="82"/>
    </location>
</feature>
<dbReference type="Proteomes" id="UP000005667">
    <property type="component" value="Chromosome"/>
</dbReference>
<dbReference type="EMBL" id="FQ311868">
    <property type="protein sequence ID" value="CBS85451.1"/>
    <property type="molecule type" value="Genomic_DNA"/>
</dbReference>
<gene>
    <name evidence="2" type="ordered locus">AZOLI_0023</name>
</gene>
<dbReference type="AlphaFoldDB" id="G7Z244"/>
<dbReference type="KEGG" id="ali:AZOLI_0023"/>
<dbReference type="STRING" id="862719.AZOLI_0023"/>
<feature type="region of interest" description="Disordered" evidence="1">
    <location>
        <begin position="1"/>
        <end position="39"/>
    </location>
</feature>